<dbReference type="PANTHER" id="PTHR34676">
    <property type="entry name" value="DUF4219 DOMAIN-CONTAINING PROTEIN-RELATED"/>
    <property type="match status" value="1"/>
</dbReference>
<evidence type="ECO:0000313" key="3">
    <source>
        <dbReference type="Proteomes" id="UP000652761"/>
    </source>
</evidence>
<feature type="compositionally biased region" description="Low complexity" evidence="1">
    <location>
        <begin position="761"/>
        <end position="781"/>
    </location>
</feature>
<comment type="caution">
    <text evidence="2">The sequence shown here is derived from an EMBL/GenBank/DDBJ whole genome shotgun (WGS) entry which is preliminary data.</text>
</comment>
<feature type="region of interest" description="Disordered" evidence="1">
    <location>
        <begin position="669"/>
        <end position="799"/>
    </location>
</feature>
<name>A0A843VG52_COLES</name>
<gene>
    <name evidence="2" type="ORF">Taro_027599</name>
</gene>
<evidence type="ECO:0008006" key="4">
    <source>
        <dbReference type="Google" id="ProtNLM"/>
    </source>
</evidence>
<dbReference type="EMBL" id="NMUH01001732">
    <property type="protein sequence ID" value="MQL94935.1"/>
    <property type="molecule type" value="Genomic_DNA"/>
</dbReference>
<feature type="compositionally biased region" description="Low complexity" evidence="1">
    <location>
        <begin position="676"/>
        <end position="685"/>
    </location>
</feature>
<evidence type="ECO:0000313" key="2">
    <source>
        <dbReference type="EMBL" id="MQL94935.1"/>
    </source>
</evidence>
<protein>
    <recommendedName>
        <fullName evidence="4">DUF4219 domain-containing protein</fullName>
    </recommendedName>
</protein>
<feature type="region of interest" description="Disordered" evidence="1">
    <location>
        <begin position="499"/>
        <end position="580"/>
    </location>
</feature>
<reference evidence="2" key="1">
    <citation type="submission" date="2017-07" db="EMBL/GenBank/DDBJ databases">
        <title>Taro Niue Genome Assembly and Annotation.</title>
        <authorList>
            <person name="Atibalentja N."/>
            <person name="Keating K."/>
            <person name="Fields C.J."/>
        </authorList>
    </citation>
    <scope>NUCLEOTIDE SEQUENCE</scope>
    <source>
        <strain evidence="2">Niue_2</strain>
        <tissue evidence="2">Leaf</tissue>
    </source>
</reference>
<dbReference type="AlphaFoldDB" id="A0A843VG52"/>
<proteinExistence type="predicted"/>
<feature type="compositionally biased region" description="Basic and acidic residues" evidence="1">
    <location>
        <begin position="536"/>
        <end position="552"/>
    </location>
</feature>
<sequence length="1000" mass="110374">MAAQGNFEGQSFNRPPLFDGEDYPYWKTRMEYFLQGHDYQIWSIVEEGDLFVTNEKAQWTDDDRKKISLNCKAKSILCCALSKKEFNRVSACKSSMEMWEKLRITYEGTDKVKETRIDILVTQYERFQMQSSESITQMFSRFTDITNGLASLGKVYEMGDMVRKILRSLPSSWTPKVTAIEEANDLKRMSVEKLIGSLMAHEINMERLGESSSRKKHSNALKAKEDSPKASSAESESNADSENEEAMLSRRLQRILAKKKKSQSGRKYFKRNKDFKKPDGKEIWDTKSKLNVSLPYAHLLTKIFKHFGVDLSGAVVEKMGQAIRSRNLKKSGFSMENGVWFKASVAEGEAIIIDTSVVHPEMGSANMAPELPVESILAPAVEAVESSGPSIAEVQSESVVEEERVFVEASGFPEEPVQTFTERRIEDLLPEDIIPVEDPHPSIVVASILADIIDSIPLISSAPESSSSVVKETVATGHIDDQMEDVLVEVEHQAAQGDSVLESAPSQGEQVSDEENAPIEGELSKEGPEDVIPDVNRVEEHRDFSILDDREGATASSSSSDDDLPPPENKSKKKGKEVASGVPLLADSPFQRQAKKKIVIQLKPVIERLNVQGELLCSLQSDVNSIFLSQASANKELAQIRNAMKWFNQEMSSMKGMLLDIIKAVEAHAPPPPEAAPGAATASEEVGPTGPADQDIEAEEILAPKPPAPSSPSHTPIPPTPPSAPTAPPAPQTFKKPQSRPISSPTPFQSTIPSPSPTFEAPPGSSAGASSASSSGPSLGPTDDLHTTSHSFLHPTPPPSFITIIPEHAQLSSPFIEKIKDKFEEGILRFLLREYHQGHVKAEVLSPILSECERLTSSDWSKFYPLSAQQLSTLNEAQAREGKPAISPATFLDMNSINLVHDPFKVWEERYKVYVALHQALQGTHNHYPVTIDQFLSCASFGTSRFLKMNMDNDAYADLLYKHLDLHLKRMAPTMGPSYSVSFVITKKGEIDDQSVPMQF</sequence>
<feature type="compositionally biased region" description="Pro residues" evidence="1">
    <location>
        <begin position="704"/>
        <end position="731"/>
    </location>
</feature>
<dbReference type="PANTHER" id="PTHR34676:SF8">
    <property type="entry name" value="TRANSMEMBRANE PROTEIN"/>
    <property type="match status" value="1"/>
</dbReference>
<dbReference type="Proteomes" id="UP000652761">
    <property type="component" value="Unassembled WGS sequence"/>
</dbReference>
<feature type="compositionally biased region" description="Polar residues" evidence="1">
    <location>
        <begin position="740"/>
        <end position="753"/>
    </location>
</feature>
<dbReference type="Pfam" id="PF14223">
    <property type="entry name" value="Retrotran_gag_2"/>
    <property type="match status" value="1"/>
</dbReference>
<evidence type="ECO:0000256" key="1">
    <source>
        <dbReference type="SAM" id="MobiDB-lite"/>
    </source>
</evidence>
<accession>A0A843VG52</accession>
<feature type="region of interest" description="Disordered" evidence="1">
    <location>
        <begin position="207"/>
        <end position="245"/>
    </location>
</feature>
<organism evidence="2 3">
    <name type="scientific">Colocasia esculenta</name>
    <name type="common">Wild taro</name>
    <name type="synonym">Arum esculentum</name>
    <dbReference type="NCBI Taxonomy" id="4460"/>
    <lineage>
        <taxon>Eukaryota</taxon>
        <taxon>Viridiplantae</taxon>
        <taxon>Streptophyta</taxon>
        <taxon>Embryophyta</taxon>
        <taxon>Tracheophyta</taxon>
        <taxon>Spermatophyta</taxon>
        <taxon>Magnoliopsida</taxon>
        <taxon>Liliopsida</taxon>
        <taxon>Araceae</taxon>
        <taxon>Aroideae</taxon>
        <taxon>Colocasieae</taxon>
        <taxon>Colocasia</taxon>
    </lineage>
</organism>
<keyword evidence="3" id="KW-1185">Reference proteome</keyword>